<accession>A0ABU9JD44</accession>
<feature type="binding site" evidence="6">
    <location>
        <begin position="112"/>
        <end position="116"/>
    </location>
    <ligand>
        <name>GTP</name>
        <dbReference type="ChEBI" id="CHEBI:37565"/>
    </ligand>
</feature>
<dbReference type="InterPro" id="IPR044139">
    <property type="entry name" value="CysN_NoDQ_III"/>
</dbReference>
<dbReference type="GO" id="GO:0004781">
    <property type="term" value="F:sulfate adenylyltransferase (ATP) activity"/>
    <property type="evidence" value="ECO:0007669"/>
    <property type="project" value="UniProtKB-EC"/>
</dbReference>
<dbReference type="Gene3D" id="2.40.30.10">
    <property type="entry name" value="Translation factors"/>
    <property type="match status" value="2"/>
</dbReference>
<dbReference type="InterPro" id="IPR041757">
    <property type="entry name" value="CysN_GTP-bd"/>
</dbReference>
<dbReference type="InterPro" id="IPR005225">
    <property type="entry name" value="Small_GTP-bd"/>
</dbReference>
<dbReference type="SUPFAM" id="SSF52540">
    <property type="entry name" value="P-loop containing nucleoside triphosphate hydrolases"/>
    <property type="match status" value="1"/>
</dbReference>
<evidence type="ECO:0000256" key="4">
    <source>
        <dbReference type="ARBA" id="ARBA00022840"/>
    </source>
</evidence>
<dbReference type="InterPro" id="IPR009001">
    <property type="entry name" value="Transl_elong_EF1A/Init_IF2_C"/>
</dbReference>
<organism evidence="8 9">
    <name type="scientific">Aeromonas enteropelogenes</name>
    <name type="common">Aeromonas trota</name>
    <dbReference type="NCBI Taxonomy" id="29489"/>
    <lineage>
        <taxon>Bacteria</taxon>
        <taxon>Pseudomonadati</taxon>
        <taxon>Pseudomonadota</taxon>
        <taxon>Gammaproteobacteria</taxon>
        <taxon>Aeromonadales</taxon>
        <taxon>Aeromonadaceae</taxon>
        <taxon>Aeromonas</taxon>
    </lineage>
</organism>
<name>A0ABU9JD44_AEREN</name>
<dbReference type="Proteomes" id="UP001491613">
    <property type="component" value="Unassembled WGS sequence"/>
</dbReference>
<evidence type="ECO:0000256" key="3">
    <source>
        <dbReference type="ARBA" id="ARBA00022741"/>
    </source>
</evidence>
<dbReference type="NCBIfam" id="TIGR00231">
    <property type="entry name" value="small_GTP"/>
    <property type="match status" value="1"/>
</dbReference>
<dbReference type="Gene3D" id="3.40.50.300">
    <property type="entry name" value="P-loop containing nucleotide triphosphate hydrolases"/>
    <property type="match status" value="1"/>
</dbReference>
<dbReference type="PRINTS" id="PR00315">
    <property type="entry name" value="ELONGATNFCT"/>
</dbReference>
<dbReference type="PROSITE" id="PS00301">
    <property type="entry name" value="G_TR_1"/>
    <property type="match status" value="1"/>
</dbReference>
<keyword evidence="2 6" id="KW-0548">Nucleotidyltransferase</keyword>
<dbReference type="InterPro" id="IPR027417">
    <property type="entry name" value="P-loop_NTPase"/>
</dbReference>
<dbReference type="EMBL" id="JAZDDP010000007">
    <property type="protein sequence ID" value="MEL3920538.1"/>
    <property type="molecule type" value="Genomic_DNA"/>
</dbReference>
<dbReference type="InterPro" id="IPR050100">
    <property type="entry name" value="TRAFAC_GTPase_members"/>
</dbReference>
<evidence type="ECO:0000256" key="5">
    <source>
        <dbReference type="ARBA" id="ARBA00023134"/>
    </source>
</evidence>
<evidence type="ECO:0000256" key="2">
    <source>
        <dbReference type="ARBA" id="ARBA00022695"/>
    </source>
</evidence>
<dbReference type="InterPro" id="IPR011779">
    <property type="entry name" value="SO4_adenylTrfase_lsu"/>
</dbReference>
<dbReference type="PROSITE" id="PS51722">
    <property type="entry name" value="G_TR_2"/>
    <property type="match status" value="1"/>
</dbReference>
<dbReference type="NCBIfam" id="NF003478">
    <property type="entry name" value="PRK05124.1"/>
    <property type="match status" value="1"/>
</dbReference>
<dbReference type="SUPFAM" id="SSF50447">
    <property type="entry name" value="Translation proteins"/>
    <property type="match status" value="1"/>
</dbReference>
<proteinExistence type="inferred from homology"/>
<comment type="subunit">
    <text evidence="6">Heterodimer composed of CysD, the smaller subunit, and CysN.</text>
</comment>
<feature type="binding site" evidence="6">
    <location>
        <begin position="167"/>
        <end position="170"/>
    </location>
    <ligand>
        <name>GTP</name>
        <dbReference type="ChEBI" id="CHEBI:37565"/>
    </ligand>
</feature>
<dbReference type="EC" id="2.7.7.4" evidence="6"/>
<evidence type="ECO:0000256" key="1">
    <source>
        <dbReference type="ARBA" id="ARBA00022679"/>
    </source>
</evidence>
<dbReference type="CDD" id="cd03695">
    <property type="entry name" value="CysN_NodQ_II"/>
    <property type="match status" value="1"/>
</dbReference>
<dbReference type="InterPro" id="IPR000795">
    <property type="entry name" value="T_Tr_GTP-bd_dom"/>
</dbReference>
<evidence type="ECO:0000259" key="7">
    <source>
        <dbReference type="PROSITE" id="PS51722"/>
    </source>
</evidence>
<reference evidence="8 9" key="1">
    <citation type="submission" date="2024-01" db="EMBL/GenBank/DDBJ databases">
        <title>Horizontal gene transfer in Aeromonas trota.</title>
        <authorList>
            <person name="Otero Olarra J.E."/>
            <person name="Perez Valdespino A."/>
        </authorList>
    </citation>
    <scope>NUCLEOTIDE SEQUENCE [LARGE SCALE GENOMIC DNA]</scope>
    <source>
        <strain evidence="8 9">9.1</strain>
    </source>
</reference>
<comment type="pathway">
    <text evidence="6">Sulfur metabolism; hydrogen sulfide biosynthesis; sulfite from sulfate: step 1/3.</text>
</comment>
<evidence type="ECO:0000313" key="9">
    <source>
        <dbReference type="Proteomes" id="UP001491613"/>
    </source>
</evidence>
<comment type="catalytic activity">
    <reaction evidence="6">
        <text>sulfate + ATP + H(+) = adenosine 5'-phosphosulfate + diphosphate</text>
        <dbReference type="Rhea" id="RHEA:18133"/>
        <dbReference type="ChEBI" id="CHEBI:15378"/>
        <dbReference type="ChEBI" id="CHEBI:16189"/>
        <dbReference type="ChEBI" id="CHEBI:30616"/>
        <dbReference type="ChEBI" id="CHEBI:33019"/>
        <dbReference type="ChEBI" id="CHEBI:58243"/>
        <dbReference type="EC" id="2.7.7.4"/>
    </reaction>
</comment>
<evidence type="ECO:0000256" key="6">
    <source>
        <dbReference type="HAMAP-Rule" id="MF_00062"/>
    </source>
</evidence>
<dbReference type="CDD" id="cd04095">
    <property type="entry name" value="CysN_NoDQ_III"/>
    <property type="match status" value="1"/>
</dbReference>
<dbReference type="NCBIfam" id="NF004035">
    <property type="entry name" value="PRK05506.1"/>
    <property type="match status" value="1"/>
</dbReference>
<dbReference type="SUPFAM" id="SSF50465">
    <property type="entry name" value="EF-Tu/eEF-1alpha/eIF2-gamma C-terminal domain"/>
    <property type="match status" value="1"/>
</dbReference>
<dbReference type="InterPro" id="IPR044138">
    <property type="entry name" value="CysN_II"/>
</dbReference>
<comment type="caution">
    <text evidence="8">The sequence shown here is derived from an EMBL/GenBank/DDBJ whole genome shotgun (WGS) entry which is preliminary data.</text>
</comment>
<dbReference type="HAMAP" id="MF_00062">
    <property type="entry name" value="Sulf_adenylyltr_sub1"/>
    <property type="match status" value="1"/>
</dbReference>
<keyword evidence="9" id="KW-1185">Reference proteome</keyword>
<keyword evidence="4 6" id="KW-0067">ATP-binding</keyword>
<keyword evidence="1 6" id="KW-0808">Transferase</keyword>
<comment type="function">
    <text evidence="6">With CysD forms the ATP sulfurylase (ATPS) that catalyzes the adenylation of sulfate producing adenosine 5'-phosphosulfate (APS) and diphosphate, the first enzymatic step in sulfur assimilation pathway. APS synthesis involves the formation of a high-energy phosphoric-sulfuric acid anhydride bond driven by GTP hydrolysis by CysN coupled to ATP hydrolysis by CysD.</text>
</comment>
<comment type="similarity">
    <text evidence="6">Belongs to the TRAFAC class translation factor GTPase superfamily. Classic translation factor GTPase family. CysN/NodQ subfamily.</text>
</comment>
<dbReference type="NCBIfam" id="TIGR02034">
    <property type="entry name" value="CysN"/>
    <property type="match status" value="1"/>
</dbReference>
<dbReference type="PANTHER" id="PTHR23115">
    <property type="entry name" value="TRANSLATION FACTOR"/>
    <property type="match status" value="1"/>
</dbReference>
<dbReference type="Pfam" id="PF00009">
    <property type="entry name" value="GTP_EFTU"/>
    <property type="match status" value="1"/>
</dbReference>
<dbReference type="RefSeq" id="WP_342017738.1">
    <property type="nucleotide sequence ID" value="NZ_JAVTII010000006.1"/>
</dbReference>
<protein>
    <recommendedName>
        <fullName evidence="6">Sulfate adenylyltransferase subunit 1</fullName>
        <ecNumber evidence="6">2.7.7.4</ecNumber>
    </recommendedName>
    <alternativeName>
        <fullName evidence="6">ATP-sulfurylase large subunit</fullName>
    </alternativeName>
    <alternativeName>
        <fullName evidence="6">Sulfate adenylate transferase</fullName>
        <shortName evidence="6">SAT</shortName>
    </alternativeName>
</protein>
<dbReference type="CDD" id="cd04166">
    <property type="entry name" value="CysN_ATPS"/>
    <property type="match status" value="1"/>
</dbReference>
<sequence>MNNHIQTAISEQGIEAYLHAQQHKSLLRFLTCGSVDDGKSTLIGRLLHDSQQIYEDQLKALESDSQKLGTTGEKLDLALLVDGLQAEREQGITIDVAYRYFSTAKRKFIISDTPGHEQYTRNMATGASTCDLAIILIDARKGVLDQTRRHSFIASLLGIKQFVVAVNKMDLVEFSQEVFERISSDYREFAKKLSVDTIHIVPVSALDGDNVVNQSDKLAWYEGETLLSLLENAEVERELERHPVRLPVQYVNRPNLDFRGFAGTLASGILRVGDKLAVLPSGKESTVTRIVTFDGDLDYALPGQAITVTFADEIDISRGDLLVDAAKRPQVTQNVLAHIVWMGEESLQPGRVYDVKLATKKSRGQVEAIRHRIEINKLDELAAAELKLNEIGLCELSLTDPVAFDPYQEIRDTGSFILIDRLTNVTVGAGMIVEGLAAKAVKGQYSEFEIELNALVRKHFPHWQALAIGNDGNKE</sequence>
<feature type="binding site" evidence="6">
    <location>
        <begin position="33"/>
        <end position="40"/>
    </location>
    <ligand>
        <name>GTP</name>
        <dbReference type="ChEBI" id="CHEBI:37565"/>
    </ligand>
</feature>
<dbReference type="Pfam" id="PF22594">
    <property type="entry name" value="GTP-eEF1A_C"/>
    <property type="match status" value="1"/>
</dbReference>
<keyword evidence="3 6" id="KW-0547">Nucleotide-binding</keyword>
<evidence type="ECO:0000313" key="8">
    <source>
        <dbReference type="EMBL" id="MEL3920538.1"/>
    </source>
</evidence>
<dbReference type="InterPro" id="IPR054696">
    <property type="entry name" value="GTP-eEF1A_C"/>
</dbReference>
<feature type="domain" description="Tr-type G" evidence="7">
    <location>
        <begin position="24"/>
        <end position="240"/>
    </location>
</feature>
<keyword evidence="5 6" id="KW-0342">GTP-binding</keyword>
<gene>
    <name evidence="6 8" type="primary">cysN</name>
    <name evidence="8" type="ORF">V1482_14110</name>
</gene>
<dbReference type="InterPro" id="IPR031157">
    <property type="entry name" value="G_TR_CS"/>
</dbReference>
<dbReference type="InterPro" id="IPR009000">
    <property type="entry name" value="Transl_B-barrel_sf"/>
</dbReference>